<reference evidence="1 2" key="1">
    <citation type="submission" date="2020-08" db="EMBL/GenBank/DDBJ databases">
        <title>Genomic Encyclopedia of Type Strains, Phase IV (KMG-V): Genome sequencing to study the core and pangenomes of soil and plant-associated prokaryotes.</title>
        <authorList>
            <person name="Whitman W."/>
        </authorList>
    </citation>
    <scope>NUCLEOTIDE SEQUENCE [LARGE SCALE GENOMIC DNA]</scope>
    <source>
        <strain evidence="1 2">M8US30</strain>
    </source>
</reference>
<name>A0A7W8JA23_9BACT</name>
<evidence type="ECO:0000313" key="1">
    <source>
        <dbReference type="EMBL" id="MBB5345428.1"/>
    </source>
</evidence>
<comment type="caution">
    <text evidence="1">The sequence shown here is derived from an EMBL/GenBank/DDBJ whole genome shotgun (WGS) entry which is preliminary data.</text>
</comment>
<sequence>MATKRRSLNLEIIGSNLSEAIEELKKLHDRSFNGELNSDQLQVGLLHAYHHLNFAWNIRHVSTSQYAKLTQAQFKRWGKYPSEIEDL</sequence>
<dbReference type="EMBL" id="JACHDZ010000006">
    <property type="protein sequence ID" value="MBB5345428.1"/>
    <property type="molecule type" value="Genomic_DNA"/>
</dbReference>
<gene>
    <name evidence="1" type="ORF">HDF10_003422</name>
</gene>
<accession>A0A7W8JA23</accession>
<protein>
    <submittedName>
        <fullName evidence="1">Uncharacterized protein</fullName>
    </submittedName>
</protein>
<dbReference type="Proteomes" id="UP000569092">
    <property type="component" value="Unassembled WGS sequence"/>
</dbReference>
<evidence type="ECO:0000313" key="2">
    <source>
        <dbReference type="Proteomes" id="UP000569092"/>
    </source>
</evidence>
<proteinExistence type="predicted"/>
<organism evidence="1 2">
    <name type="scientific">Tunturiibacter lichenicola</name>
    <dbReference type="NCBI Taxonomy" id="2051959"/>
    <lineage>
        <taxon>Bacteria</taxon>
        <taxon>Pseudomonadati</taxon>
        <taxon>Acidobacteriota</taxon>
        <taxon>Terriglobia</taxon>
        <taxon>Terriglobales</taxon>
        <taxon>Acidobacteriaceae</taxon>
        <taxon>Tunturiibacter</taxon>
    </lineage>
</organism>
<dbReference type="AlphaFoldDB" id="A0A7W8JA23"/>